<evidence type="ECO:0000313" key="3">
    <source>
        <dbReference type="Proteomes" id="UP000642829"/>
    </source>
</evidence>
<sequence length="85" mass="9148">MGKEDGFYLGTTSIGYVLAIIVVLIPVCFLVVTDVIGVWLGVSIGIFGSLVLVAAIYPAMLCALITVYYLFRPQELVDSQNDSSD</sequence>
<comment type="caution">
    <text evidence="2">The sequence shown here is derived from an EMBL/GenBank/DDBJ whole genome shotgun (WGS) entry which is preliminary data.</text>
</comment>
<keyword evidence="1" id="KW-1133">Transmembrane helix</keyword>
<gene>
    <name evidence="2" type="ORF">GCM10007047_14020</name>
</gene>
<evidence type="ECO:0000313" key="2">
    <source>
        <dbReference type="EMBL" id="GHB99119.1"/>
    </source>
</evidence>
<evidence type="ECO:0000256" key="1">
    <source>
        <dbReference type="SAM" id="Phobius"/>
    </source>
</evidence>
<dbReference type="Proteomes" id="UP000642829">
    <property type="component" value="Unassembled WGS sequence"/>
</dbReference>
<feature type="transmembrane region" description="Helical" evidence="1">
    <location>
        <begin position="38"/>
        <end position="71"/>
    </location>
</feature>
<keyword evidence="3" id="KW-1185">Reference proteome</keyword>
<feature type="transmembrane region" description="Helical" evidence="1">
    <location>
        <begin position="7"/>
        <end position="32"/>
    </location>
</feature>
<keyword evidence="1" id="KW-0812">Transmembrane</keyword>
<dbReference type="EMBL" id="BMXG01000007">
    <property type="protein sequence ID" value="GHB99119.1"/>
    <property type="molecule type" value="Genomic_DNA"/>
</dbReference>
<name>A0A8J3DF55_9BACT</name>
<dbReference type="AlphaFoldDB" id="A0A8J3DF55"/>
<keyword evidence="1" id="KW-0472">Membrane</keyword>
<accession>A0A8J3DF55</accession>
<organism evidence="2 3">
    <name type="scientific">Cerasicoccus arenae</name>
    <dbReference type="NCBI Taxonomy" id="424488"/>
    <lineage>
        <taxon>Bacteria</taxon>
        <taxon>Pseudomonadati</taxon>
        <taxon>Verrucomicrobiota</taxon>
        <taxon>Opitutia</taxon>
        <taxon>Puniceicoccales</taxon>
        <taxon>Cerasicoccaceae</taxon>
        <taxon>Cerasicoccus</taxon>
    </lineage>
</organism>
<reference evidence="2" key="2">
    <citation type="submission" date="2020-09" db="EMBL/GenBank/DDBJ databases">
        <authorList>
            <person name="Sun Q."/>
            <person name="Kim S."/>
        </authorList>
    </citation>
    <scope>NUCLEOTIDE SEQUENCE</scope>
    <source>
        <strain evidence="2">KCTC 12870</strain>
    </source>
</reference>
<protein>
    <submittedName>
        <fullName evidence="2">Uncharacterized protein</fullName>
    </submittedName>
</protein>
<proteinExistence type="predicted"/>
<reference evidence="2" key="1">
    <citation type="journal article" date="2014" name="Int. J. Syst. Evol. Microbiol.">
        <title>Complete genome sequence of Corynebacterium casei LMG S-19264T (=DSM 44701T), isolated from a smear-ripened cheese.</title>
        <authorList>
            <consortium name="US DOE Joint Genome Institute (JGI-PGF)"/>
            <person name="Walter F."/>
            <person name="Albersmeier A."/>
            <person name="Kalinowski J."/>
            <person name="Ruckert C."/>
        </authorList>
    </citation>
    <scope>NUCLEOTIDE SEQUENCE</scope>
    <source>
        <strain evidence="2">KCTC 12870</strain>
    </source>
</reference>